<evidence type="ECO:0000313" key="1">
    <source>
        <dbReference type="EMBL" id="GAD52949.1"/>
    </source>
</evidence>
<comment type="caution">
    <text evidence="1">The sequence shown here is derived from an EMBL/GenBank/DDBJ whole genome shotgun (WGS) entry which is preliminary data.</text>
</comment>
<dbReference type="EMBL" id="BATA01000040">
    <property type="protein sequence ID" value="GAD52949.1"/>
    <property type="molecule type" value="Genomic_DNA"/>
</dbReference>
<reference evidence="1 2" key="1">
    <citation type="submission" date="2013-09" db="EMBL/GenBank/DDBJ databases">
        <title>Whole genome sequencing of Halarchaeum acidiphilum strain MH1-52-1.</title>
        <authorList>
            <person name="Shimane Y."/>
            <person name="Minegishi H."/>
            <person name="Nishi S."/>
            <person name="Echigo A."/>
            <person name="Shuto A."/>
            <person name="Konishi M."/>
            <person name="Ito T."/>
            <person name="Ohkuma M."/>
            <person name="Ohta Y."/>
            <person name="Nagano Y."/>
            <person name="Tsubouchi T."/>
            <person name="Mori K."/>
            <person name="Usui K."/>
            <person name="Kamekura M."/>
            <person name="Usami R."/>
            <person name="Takaki Y."/>
            <person name="Hatada Y."/>
        </authorList>
    </citation>
    <scope>NUCLEOTIDE SEQUENCE [LARGE SCALE GENOMIC DNA]</scope>
    <source>
        <strain evidence="1 2">JCM 16109</strain>
    </source>
</reference>
<dbReference type="Proteomes" id="UP000016986">
    <property type="component" value="Unassembled WGS sequence"/>
</dbReference>
<evidence type="ECO:0000313" key="2">
    <source>
        <dbReference type="Proteomes" id="UP000016986"/>
    </source>
</evidence>
<name>U3A5M7_9EURY</name>
<protein>
    <submittedName>
        <fullName evidence="1">Uncharacterized protein</fullName>
    </submittedName>
</protein>
<proteinExistence type="predicted"/>
<accession>U3A5M7</accession>
<organism evidence="1 2">
    <name type="scientific">Halarchaeum acidiphilum MH1-52-1</name>
    <dbReference type="NCBI Taxonomy" id="1261545"/>
    <lineage>
        <taxon>Archaea</taxon>
        <taxon>Methanobacteriati</taxon>
        <taxon>Methanobacteriota</taxon>
        <taxon>Stenosarchaea group</taxon>
        <taxon>Halobacteria</taxon>
        <taxon>Halobacteriales</taxon>
        <taxon>Halobacteriaceae</taxon>
    </lineage>
</organism>
<dbReference type="AlphaFoldDB" id="U3A5M7"/>
<keyword evidence="2" id="KW-1185">Reference proteome</keyword>
<sequence length="37" mass="4055">MRMRTSIKLALALVLIVLVYKLVVGGGAPEDDIDRID</sequence>
<gene>
    <name evidence="1" type="ORF">MBEHAL_1709</name>
</gene>